<dbReference type="Proteomes" id="UP000499080">
    <property type="component" value="Unassembled WGS sequence"/>
</dbReference>
<dbReference type="GO" id="GO:0071897">
    <property type="term" value="P:DNA biosynthetic process"/>
    <property type="evidence" value="ECO:0007669"/>
    <property type="project" value="UniProtKB-ARBA"/>
</dbReference>
<evidence type="ECO:0000313" key="1">
    <source>
        <dbReference type="EMBL" id="GBM96475.1"/>
    </source>
</evidence>
<keyword evidence="2" id="KW-1185">Reference proteome</keyword>
<dbReference type="AlphaFoldDB" id="A0A4Y2K3S4"/>
<evidence type="ECO:0000313" key="2">
    <source>
        <dbReference type="Proteomes" id="UP000499080"/>
    </source>
</evidence>
<comment type="caution">
    <text evidence="1">The sequence shown here is derived from an EMBL/GenBank/DDBJ whole genome shotgun (WGS) entry which is preliminary data.</text>
</comment>
<gene>
    <name evidence="1" type="ORF">AVEN_264015_1</name>
</gene>
<dbReference type="SUPFAM" id="SSF56672">
    <property type="entry name" value="DNA/RNA polymerases"/>
    <property type="match status" value="1"/>
</dbReference>
<dbReference type="InterPro" id="IPR043502">
    <property type="entry name" value="DNA/RNA_pol_sf"/>
</dbReference>
<protein>
    <submittedName>
        <fullName evidence="1">Uncharacterized protein</fullName>
    </submittedName>
</protein>
<organism evidence="1 2">
    <name type="scientific">Araneus ventricosus</name>
    <name type="common">Orbweaver spider</name>
    <name type="synonym">Epeira ventricosa</name>
    <dbReference type="NCBI Taxonomy" id="182803"/>
    <lineage>
        <taxon>Eukaryota</taxon>
        <taxon>Metazoa</taxon>
        <taxon>Ecdysozoa</taxon>
        <taxon>Arthropoda</taxon>
        <taxon>Chelicerata</taxon>
        <taxon>Arachnida</taxon>
        <taxon>Araneae</taxon>
        <taxon>Araneomorphae</taxon>
        <taxon>Entelegynae</taxon>
        <taxon>Araneoidea</taxon>
        <taxon>Araneidae</taxon>
        <taxon>Araneus</taxon>
    </lineage>
</organism>
<sequence>MCMKNVASGRTKTDLPALNDELEAKIRALESLVRTQEKYGEFLSPLVESCLREEIFVSWERSRNMKDASQVEDRSLEKLMNLRKQQVKGEEMVELERIGFSSPANQKRKDVIPDIIDRFRRYPISISADNEKAFLHLEIAPEHRDFLRFFYPTENEQIVYRHCRVVFGVSSNPFLLVAALSHLLEHVLILKILK</sequence>
<proteinExistence type="predicted"/>
<dbReference type="EMBL" id="BGPR01004146">
    <property type="protein sequence ID" value="GBM96475.1"/>
    <property type="molecule type" value="Genomic_DNA"/>
</dbReference>
<accession>A0A4Y2K3S4</accession>
<name>A0A4Y2K3S4_ARAVE</name>
<reference evidence="1 2" key="1">
    <citation type="journal article" date="2019" name="Sci. Rep.">
        <title>Orb-weaving spider Araneus ventricosus genome elucidates the spidroin gene catalogue.</title>
        <authorList>
            <person name="Kono N."/>
            <person name="Nakamura H."/>
            <person name="Ohtoshi R."/>
            <person name="Moran D.A.P."/>
            <person name="Shinohara A."/>
            <person name="Yoshida Y."/>
            <person name="Fujiwara M."/>
            <person name="Mori M."/>
            <person name="Tomita M."/>
            <person name="Arakawa K."/>
        </authorList>
    </citation>
    <scope>NUCLEOTIDE SEQUENCE [LARGE SCALE GENOMIC DNA]</scope>
</reference>